<evidence type="ECO:0000313" key="3">
    <source>
        <dbReference type="Proteomes" id="UP001193035"/>
    </source>
</evidence>
<dbReference type="Proteomes" id="UP001193035">
    <property type="component" value="Unassembled WGS sequence"/>
</dbReference>
<feature type="domain" description="Serine aminopeptidase S33" evidence="1">
    <location>
        <begin position="43"/>
        <end position="294"/>
    </location>
</feature>
<dbReference type="GO" id="GO:0016787">
    <property type="term" value="F:hydrolase activity"/>
    <property type="evidence" value="ECO:0007669"/>
    <property type="project" value="UniProtKB-KW"/>
</dbReference>
<dbReference type="EMBL" id="VCPD01000002">
    <property type="protein sequence ID" value="TMV09001.1"/>
    <property type="molecule type" value="Genomic_DNA"/>
</dbReference>
<evidence type="ECO:0000259" key="1">
    <source>
        <dbReference type="Pfam" id="PF12146"/>
    </source>
</evidence>
<evidence type="ECO:0000313" key="2">
    <source>
        <dbReference type="EMBL" id="TMV09001.1"/>
    </source>
</evidence>
<sequence length="322" mass="35326">MTLTPAPFFEDVAGGPAGGAAHWVQTSDGIRIRAGHWLPTGAASGTVMVFPGRTEYVEKYGDAAREFVGRGFAVLAVDWRGQGLAQRLLPDPRIGHVDAFTDYQRDVSAVLDLATELDLPKPWFVVGHSMGGAIGQRAAMERDCFSASAFTGPMWGIFFSSLMKPLSQITAYWGPRFGLGHKTPPTTSLESYVASQPFEGNVLTRDPDMFRMMKDQLAAHPELALGAPSTLWLREALDECKYLMAQPAPNIPCLTFLGGHEQIVDRKAIRKRMEDWPNGTLVEIPDGEHEVLMEGPDVRGPVYERIAELFSANLPNNARRTA</sequence>
<dbReference type="SUPFAM" id="SSF53474">
    <property type="entry name" value="alpha/beta-Hydrolases"/>
    <property type="match status" value="1"/>
</dbReference>
<gene>
    <name evidence="2" type="ORF">FGK63_07730</name>
</gene>
<dbReference type="InterPro" id="IPR051044">
    <property type="entry name" value="MAG_DAG_Lipase"/>
</dbReference>
<keyword evidence="2" id="KW-0378">Hydrolase</keyword>
<name>A0ABY2X2R8_9RHOB</name>
<dbReference type="InterPro" id="IPR029058">
    <property type="entry name" value="AB_hydrolase_fold"/>
</dbReference>
<dbReference type="PANTHER" id="PTHR11614">
    <property type="entry name" value="PHOSPHOLIPASE-RELATED"/>
    <property type="match status" value="1"/>
</dbReference>
<proteinExistence type="predicted"/>
<dbReference type="Gene3D" id="3.40.50.1820">
    <property type="entry name" value="alpha/beta hydrolase"/>
    <property type="match status" value="1"/>
</dbReference>
<keyword evidence="3" id="KW-1185">Reference proteome</keyword>
<dbReference type="InterPro" id="IPR022742">
    <property type="entry name" value="Hydrolase_4"/>
</dbReference>
<comment type="caution">
    <text evidence="2">The sequence shown here is derived from an EMBL/GenBank/DDBJ whole genome shotgun (WGS) entry which is preliminary data.</text>
</comment>
<accession>A0ABY2X2R8</accession>
<organism evidence="2 3">
    <name type="scientific">Ruegeria sediminis</name>
    <dbReference type="NCBI Taxonomy" id="2583820"/>
    <lineage>
        <taxon>Bacteria</taxon>
        <taxon>Pseudomonadati</taxon>
        <taxon>Pseudomonadota</taxon>
        <taxon>Alphaproteobacteria</taxon>
        <taxon>Rhodobacterales</taxon>
        <taxon>Roseobacteraceae</taxon>
        <taxon>Ruegeria</taxon>
    </lineage>
</organism>
<reference evidence="2 3" key="1">
    <citation type="submission" date="2019-05" db="EMBL/GenBank/DDBJ databases">
        <title>Ruegeria sp. nov., isolated from tidal flat.</title>
        <authorList>
            <person name="Kim W."/>
        </authorList>
    </citation>
    <scope>NUCLEOTIDE SEQUENCE [LARGE SCALE GENOMIC DNA]</scope>
    <source>
        <strain evidence="2 3">CAU 1488</strain>
    </source>
</reference>
<protein>
    <submittedName>
        <fullName evidence="2">Alpha/beta hydrolase</fullName>
    </submittedName>
</protein>
<dbReference type="RefSeq" id="WP_138841030.1">
    <property type="nucleotide sequence ID" value="NZ_VCPD01000002.1"/>
</dbReference>
<dbReference type="Pfam" id="PF12146">
    <property type="entry name" value="Hydrolase_4"/>
    <property type="match status" value="1"/>
</dbReference>